<dbReference type="GO" id="GO:0016020">
    <property type="term" value="C:membrane"/>
    <property type="evidence" value="ECO:0007669"/>
    <property type="project" value="UniProtKB-SubCell"/>
</dbReference>
<evidence type="ECO:0000313" key="8">
    <source>
        <dbReference type="EMBL" id="WOO81698.1"/>
    </source>
</evidence>
<dbReference type="RefSeq" id="XP_062627730.1">
    <property type="nucleotide sequence ID" value="XM_062771746.1"/>
</dbReference>
<keyword evidence="5 6" id="KW-0472">Membrane</keyword>
<dbReference type="GO" id="GO:0022857">
    <property type="term" value="F:transmembrane transporter activity"/>
    <property type="evidence" value="ECO:0007669"/>
    <property type="project" value="InterPro"/>
</dbReference>
<feature type="transmembrane region" description="Helical" evidence="6">
    <location>
        <begin position="379"/>
        <end position="399"/>
    </location>
</feature>
<keyword evidence="2" id="KW-0813">Transport</keyword>
<gene>
    <name evidence="8" type="primary">SPBC1683.12_2</name>
    <name evidence="8" type="ORF">LOC62_04G005222</name>
</gene>
<dbReference type="InterPro" id="IPR036259">
    <property type="entry name" value="MFS_trans_sf"/>
</dbReference>
<dbReference type="AlphaFoldDB" id="A0AAF0YDV3"/>
<dbReference type="FunFam" id="1.20.1250.20:FF:000013">
    <property type="entry name" value="MFS general substrate transporter"/>
    <property type="match status" value="1"/>
</dbReference>
<dbReference type="EMBL" id="CP086717">
    <property type="protein sequence ID" value="WOO81698.1"/>
    <property type="molecule type" value="Genomic_DNA"/>
</dbReference>
<proteinExistence type="predicted"/>
<feature type="transmembrane region" description="Helical" evidence="6">
    <location>
        <begin position="352"/>
        <end position="373"/>
    </location>
</feature>
<reference evidence="8" key="1">
    <citation type="submission" date="2023-10" db="EMBL/GenBank/DDBJ databases">
        <authorList>
            <person name="Noh H."/>
        </authorList>
    </citation>
    <scope>NUCLEOTIDE SEQUENCE</scope>
    <source>
        <strain evidence="8">DUCC4014</strain>
    </source>
</reference>
<feature type="transmembrane region" description="Helical" evidence="6">
    <location>
        <begin position="315"/>
        <end position="340"/>
    </location>
</feature>
<evidence type="ECO:0000256" key="3">
    <source>
        <dbReference type="ARBA" id="ARBA00022692"/>
    </source>
</evidence>
<sequence length="511" mass="56150">MSLAPANDTDFKVEDVQLDGKLDVKLDVNAAEAANAALERRKVVEKSLKRKLDARCSIFVLIYIMNYLDRNNIAAARLKGLQADLKLSDTQYATCLSVLYAGYILMQVPSNMIVNRMSRPSIYISCAMILWGLISVLSGVVTNFAGMVACRFFIGFVEAAFLPGALLLLSKWYTRRELTLRNAILFGGNLISNAFSGLLAAGILSNLDGVLGHAAWSWLFFIEGGITIFIAIIGAILLPDLPTNTRWFTEEELQVAQLRMAEDVGEADEDSSELGVFDGFLMAVKDFKVYVFVITLIAWTIGLSFNAFFPTLTATLGFGVVPTLLLSAPPWAFAVIVSMINAWHSDRTQEKFWHIVIPICFGIVGFVICMSTNNTAGRYIGLFLQTGSYAGYIVVWSWVASSFPRPPAKRAVVLAMVTSLSNLGSVAGSYVWNHKANGFRGSYGIVTAMFLFTIAGCCVIRTILVRLNKRLEAGESAWESRGDVLDRTRRMEALDGADEAVAMKAGFRYLI</sequence>
<feature type="transmembrane region" description="Helical" evidence="6">
    <location>
        <begin position="182"/>
        <end position="204"/>
    </location>
</feature>
<evidence type="ECO:0000256" key="2">
    <source>
        <dbReference type="ARBA" id="ARBA00022448"/>
    </source>
</evidence>
<comment type="subcellular location">
    <subcellularLocation>
        <location evidence="1">Membrane</location>
        <topology evidence="1">Multi-pass membrane protein</topology>
    </subcellularLocation>
</comment>
<feature type="transmembrane region" description="Helical" evidence="6">
    <location>
        <begin position="152"/>
        <end position="170"/>
    </location>
</feature>
<accession>A0AAF0YDV3</accession>
<feature type="transmembrane region" description="Helical" evidence="6">
    <location>
        <begin position="122"/>
        <end position="146"/>
    </location>
</feature>
<dbReference type="InterPro" id="IPR020846">
    <property type="entry name" value="MFS_dom"/>
</dbReference>
<keyword evidence="4 6" id="KW-1133">Transmembrane helix</keyword>
<dbReference type="GeneID" id="87808451"/>
<evidence type="ECO:0000256" key="1">
    <source>
        <dbReference type="ARBA" id="ARBA00004141"/>
    </source>
</evidence>
<dbReference type="PANTHER" id="PTHR43791:SF6">
    <property type="entry name" value="TRANSPORTER, PUTATIVE (AFU_ORTHOLOGUE AFUA_1G16690)-RELATED"/>
    <property type="match status" value="1"/>
</dbReference>
<evidence type="ECO:0000256" key="4">
    <source>
        <dbReference type="ARBA" id="ARBA00022989"/>
    </source>
</evidence>
<feature type="transmembrane region" description="Helical" evidence="6">
    <location>
        <begin position="411"/>
        <end position="431"/>
    </location>
</feature>
<feature type="transmembrane region" description="Helical" evidence="6">
    <location>
        <begin position="216"/>
        <end position="238"/>
    </location>
</feature>
<dbReference type="Proteomes" id="UP000827549">
    <property type="component" value="Chromosome 4"/>
</dbReference>
<evidence type="ECO:0000259" key="7">
    <source>
        <dbReference type="PROSITE" id="PS50850"/>
    </source>
</evidence>
<dbReference type="Gene3D" id="1.20.1250.20">
    <property type="entry name" value="MFS general substrate transporter like domains"/>
    <property type="match status" value="2"/>
</dbReference>
<dbReference type="FunFam" id="1.20.1250.20:FF:000057">
    <property type="entry name" value="MFS general substrate transporter"/>
    <property type="match status" value="1"/>
</dbReference>
<evidence type="ECO:0000313" key="9">
    <source>
        <dbReference type="Proteomes" id="UP000827549"/>
    </source>
</evidence>
<dbReference type="PROSITE" id="PS50850">
    <property type="entry name" value="MFS"/>
    <property type="match status" value="1"/>
</dbReference>
<keyword evidence="3 6" id="KW-0812">Transmembrane</keyword>
<name>A0AAF0YDV3_9TREE</name>
<dbReference type="Pfam" id="PF07690">
    <property type="entry name" value="MFS_1"/>
    <property type="match status" value="1"/>
</dbReference>
<evidence type="ECO:0000256" key="6">
    <source>
        <dbReference type="SAM" id="Phobius"/>
    </source>
</evidence>
<organism evidence="8 9">
    <name type="scientific">Vanrija pseudolonga</name>
    <dbReference type="NCBI Taxonomy" id="143232"/>
    <lineage>
        <taxon>Eukaryota</taxon>
        <taxon>Fungi</taxon>
        <taxon>Dikarya</taxon>
        <taxon>Basidiomycota</taxon>
        <taxon>Agaricomycotina</taxon>
        <taxon>Tremellomycetes</taxon>
        <taxon>Trichosporonales</taxon>
        <taxon>Trichosporonaceae</taxon>
        <taxon>Vanrija</taxon>
    </lineage>
</organism>
<dbReference type="PANTHER" id="PTHR43791">
    <property type="entry name" value="PERMEASE-RELATED"/>
    <property type="match status" value="1"/>
</dbReference>
<feature type="transmembrane region" description="Helical" evidence="6">
    <location>
        <begin position="443"/>
        <end position="464"/>
    </location>
</feature>
<evidence type="ECO:0000256" key="5">
    <source>
        <dbReference type="ARBA" id="ARBA00023136"/>
    </source>
</evidence>
<dbReference type="SUPFAM" id="SSF103473">
    <property type="entry name" value="MFS general substrate transporter"/>
    <property type="match status" value="1"/>
</dbReference>
<feature type="transmembrane region" description="Helical" evidence="6">
    <location>
        <begin position="289"/>
        <end position="309"/>
    </location>
</feature>
<protein>
    <submittedName>
        <fullName evidence="8">Purtative transporter</fullName>
    </submittedName>
</protein>
<feature type="domain" description="Major facilitator superfamily (MFS) profile" evidence="7">
    <location>
        <begin position="55"/>
        <end position="473"/>
    </location>
</feature>
<dbReference type="InterPro" id="IPR011701">
    <property type="entry name" value="MFS"/>
</dbReference>
<keyword evidence="9" id="KW-1185">Reference proteome</keyword>